<keyword evidence="2" id="KW-0223">Dioxygenase</keyword>
<dbReference type="Gene3D" id="1.10.640.10">
    <property type="entry name" value="Haem peroxidase domain superfamily, animal type"/>
    <property type="match status" value="1"/>
</dbReference>
<dbReference type="PANTHER" id="PTHR11903">
    <property type="entry name" value="PROSTAGLANDIN G/H SYNTHASE"/>
    <property type="match status" value="1"/>
</dbReference>
<dbReference type="Pfam" id="PF03098">
    <property type="entry name" value="An_peroxidase"/>
    <property type="match status" value="1"/>
</dbReference>
<evidence type="ECO:0000313" key="5">
    <source>
        <dbReference type="EMBL" id="KAF5799722.1"/>
    </source>
</evidence>
<reference evidence="5" key="2">
    <citation type="submission" date="2020-06" db="EMBL/GenBank/DDBJ databases">
        <title>Helianthus annuus Genome sequencing and assembly Release 2.</title>
        <authorList>
            <person name="Gouzy J."/>
            <person name="Langlade N."/>
            <person name="Munos S."/>
        </authorList>
    </citation>
    <scope>NUCLEOTIDE SEQUENCE</scope>
    <source>
        <tissue evidence="5">Leaves</tissue>
    </source>
</reference>
<reference evidence="5" key="1">
    <citation type="journal article" date="2017" name="Nature">
        <title>The sunflower genome provides insights into oil metabolism, flowering and Asterid evolution.</title>
        <authorList>
            <person name="Badouin H."/>
            <person name="Gouzy J."/>
            <person name="Grassa C.J."/>
            <person name="Murat F."/>
            <person name="Staton S.E."/>
            <person name="Cottret L."/>
            <person name="Lelandais-Briere C."/>
            <person name="Owens G.L."/>
            <person name="Carrere S."/>
            <person name="Mayjonade B."/>
            <person name="Legrand L."/>
            <person name="Gill N."/>
            <person name="Kane N.C."/>
            <person name="Bowers J.E."/>
            <person name="Hubner S."/>
            <person name="Bellec A."/>
            <person name="Berard A."/>
            <person name="Berges H."/>
            <person name="Blanchet N."/>
            <person name="Boniface M.C."/>
            <person name="Brunel D."/>
            <person name="Catrice O."/>
            <person name="Chaidir N."/>
            <person name="Claudel C."/>
            <person name="Donnadieu C."/>
            <person name="Faraut T."/>
            <person name="Fievet G."/>
            <person name="Helmstetter N."/>
            <person name="King M."/>
            <person name="Knapp S.J."/>
            <person name="Lai Z."/>
            <person name="Le Paslier M.C."/>
            <person name="Lippi Y."/>
            <person name="Lorenzon L."/>
            <person name="Mandel J.R."/>
            <person name="Marage G."/>
            <person name="Marchand G."/>
            <person name="Marquand E."/>
            <person name="Bret-Mestries E."/>
            <person name="Morien E."/>
            <person name="Nambeesan S."/>
            <person name="Nguyen T."/>
            <person name="Pegot-Espagnet P."/>
            <person name="Pouilly N."/>
            <person name="Raftis F."/>
            <person name="Sallet E."/>
            <person name="Schiex T."/>
            <person name="Thomas J."/>
            <person name="Vandecasteele C."/>
            <person name="Vares D."/>
            <person name="Vear F."/>
            <person name="Vautrin S."/>
            <person name="Crespi M."/>
            <person name="Mangin B."/>
            <person name="Burke J.M."/>
            <person name="Salse J."/>
            <person name="Munos S."/>
            <person name="Vincourt P."/>
            <person name="Rieseberg L.H."/>
            <person name="Langlade N.B."/>
        </authorList>
    </citation>
    <scope>NUCLEOTIDE SEQUENCE</scope>
    <source>
        <tissue evidence="5">Leaves</tissue>
    </source>
</reference>
<dbReference type="GO" id="GO:0006979">
    <property type="term" value="P:response to oxidative stress"/>
    <property type="evidence" value="ECO:0007669"/>
    <property type="project" value="InterPro"/>
</dbReference>
<dbReference type="GO" id="GO:0004601">
    <property type="term" value="F:peroxidase activity"/>
    <property type="evidence" value="ECO:0007669"/>
    <property type="project" value="InterPro"/>
</dbReference>
<evidence type="ECO:0000256" key="3">
    <source>
        <dbReference type="ARBA" id="ARBA00023002"/>
    </source>
</evidence>
<dbReference type="EMBL" id="MNCJ02000322">
    <property type="protein sequence ID" value="KAF5799722.1"/>
    <property type="molecule type" value="Genomic_DNA"/>
</dbReference>
<dbReference type="PROSITE" id="PS50292">
    <property type="entry name" value="PEROXIDASE_3"/>
    <property type="match status" value="1"/>
</dbReference>
<dbReference type="InterPro" id="IPR050783">
    <property type="entry name" value="Oxylipin_biosynth_metab"/>
</dbReference>
<keyword evidence="6" id="KW-1185">Reference proteome</keyword>
<sequence length="128" mass="14267">MGFSVVKCQVDGSAIYGSNSSQLHEVRTYKEGKLKIAGLIQHDQEGLEKAGNIRNAWIGVSSLIALFILEHNAICDALKKEYPNLDDENLYRHARLVTSAVMAKIHTIDWTVQLLKTDTLLAGMRGNW</sequence>
<dbReference type="GO" id="GO:0051213">
    <property type="term" value="F:dioxygenase activity"/>
    <property type="evidence" value="ECO:0007669"/>
    <property type="project" value="UniProtKB-KW"/>
</dbReference>
<evidence type="ECO:0000313" key="6">
    <source>
        <dbReference type="Proteomes" id="UP000215914"/>
    </source>
</evidence>
<dbReference type="InterPro" id="IPR037120">
    <property type="entry name" value="Haem_peroxidase_sf_animal"/>
</dbReference>
<dbReference type="InterPro" id="IPR019791">
    <property type="entry name" value="Haem_peroxidase_animal"/>
</dbReference>
<evidence type="ECO:0008006" key="7">
    <source>
        <dbReference type="Google" id="ProtNLM"/>
    </source>
</evidence>
<organism evidence="5 6">
    <name type="scientific">Helianthus annuus</name>
    <name type="common">Common sunflower</name>
    <dbReference type="NCBI Taxonomy" id="4232"/>
    <lineage>
        <taxon>Eukaryota</taxon>
        <taxon>Viridiplantae</taxon>
        <taxon>Streptophyta</taxon>
        <taxon>Embryophyta</taxon>
        <taxon>Tracheophyta</taxon>
        <taxon>Spermatophyta</taxon>
        <taxon>Magnoliopsida</taxon>
        <taxon>eudicotyledons</taxon>
        <taxon>Gunneridae</taxon>
        <taxon>Pentapetalae</taxon>
        <taxon>asterids</taxon>
        <taxon>campanulids</taxon>
        <taxon>Asterales</taxon>
        <taxon>Asteraceae</taxon>
        <taxon>Asteroideae</taxon>
        <taxon>Heliantheae alliance</taxon>
        <taxon>Heliantheae</taxon>
        <taxon>Helianthus</taxon>
    </lineage>
</organism>
<gene>
    <name evidence="5" type="ORF">HanXRQr2_Chr07g0307811</name>
</gene>
<keyword evidence="4" id="KW-0408">Iron</keyword>
<dbReference type="GO" id="GO:0006631">
    <property type="term" value="P:fatty acid metabolic process"/>
    <property type="evidence" value="ECO:0007669"/>
    <property type="project" value="UniProtKB-ARBA"/>
</dbReference>
<evidence type="ECO:0000256" key="2">
    <source>
        <dbReference type="ARBA" id="ARBA00022964"/>
    </source>
</evidence>
<name>A0A9K3INC7_HELAN</name>
<dbReference type="GO" id="GO:0046872">
    <property type="term" value="F:metal ion binding"/>
    <property type="evidence" value="ECO:0007669"/>
    <property type="project" value="UniProtKB-KW"/>
</dbReference>
<keyword evidence="3" id="KW-0560">Oxidoreductase</keyword>
<evidence type="ECO:0000256" key="1">
    <source>
        <dbReference type="ARBA" id="ARBA00022723"/>
    </source>
</evidence>
<dbReference type="GO" id="GO:0020037">
    <property type="term" value="F:heme binding"/>
    <property type="evidence" value="ECO:0007669"/>
    <property type="project" value="InterPro"/>
</dbReference>
<comment type="caution">
    <text evidence="5">The sequence shown here is derived from an EMBL/GenBank/DDBJ whole genome shotgun (WGS) entry which is preliminary data.</text>
</comment>
<dbReference type="AlphaFoldDB" id="A0A9K3INC7"/>
<evidence type="ECO:0000256" key="4">
    <source>
        <dbReference type="ARBA" id="ARBA00023004"/>
    </source>
</evidence>
<keyword evidence="1" id="KW-0479">Metal-binding</keyword>
<protein>
    <recommendedName>
        <fullName evidence="7">Heme peroxidase</fullName>
    </recommendedName>
</protein>
<dbReference type="SUPFAM" id="SSF48113">
    <property type="entry name" value="Heme-dependent peroxidases"/>
    <property type="match status" value="1"/>
</dbReference>
<dbReference type="Proteomes" id="UP000215914">
    <property type="component" value="Unassembled WGS sequence"/>
</dbReference>
<dbReference type="Gramene" id="mRNA:HanXRQr2_Chr07g0307811">
    <property type="protein sequence ID" value="mRNA:HanXRQr2_Chr07g0307811"/>
    <property type="gene ID" value="HanXRQr2_Chr07g0307811"/>
</dbReference>
<accession>A0A9K3INC7</accession>
<proteinExistence type="predicted"/>
<dbReference type="InterPro" id="IPR010255">
    <property type="entry name" value="Haem_peroxidase_sf"/>
</dbReference>
<dbReference type="PANTHER" id="PTHR11903:SF31">
    <property type="entry name" value="PEROXIDASE SUPERFAMILY PROTEIN-RELATED"/>
    <property type="match status" value="1"/>
</dbReference>